<evidence type="ECO:0000256" key="1">
    <source>
        <dbReference type="SAM" id="Phobius"/>
    </source>
</evidence>
<proteinExistence type="predicted"/>
<keyword evidence="1" id="KW-0812">Transmembrane</keyword>
<reference evidence="2" key="1">
    <citation type="submission" date="2022-07" db="EMBL/GenBank/DDBJ databases">
        <authorList>
            <person name="Macas J."/>
            <person name="Novak P."/>
            <person name="Neumann P."/>
        </authorList>
    </citation>
    <scope>NUCLEOTIDE SEQUENCE</scope>
</reference>
<dbReference type="EMBL" id="CAMAPE010000005">
    <property type="protein sequence ID" value="CAH9068766.1"/>
    <property type="molecule type" value="Genomic_DNA"/>
</dbReference>
<gene>
    <name evidence="2" type="ORF">CEURO_LOCUS2940</name>
</gene>
<dbReference type="Proteomes" id="UP001152484">
    <property type="component" value="Unassembled WGS sequence"/>
</dbReference>
<keyword evidence="1" id="KW-1133">Transmembrane helix</keyword>
<feature type="transmembrane region" description="Helical" evidence="1">
    <location>
        <begin position="61"/>
        <end position="86"/>
    </location>
</feature>
<organism evidence="2 3">
    <name type="scientific">Cuscuta europaea</name>
    <name type="common">European dodder</name>
    <dbReference type="NCBI Taxonomy" id="41803"/>
    <lineage>
        <taxon>Eukaryota</taxon>
        <taxon>Viridiplantae</taxon>
        <taxon>Streptophyta</taxon>
        <taxon>Embryophyta</taxon>
        <taxon>Tracheophyta</taxon>
        <taxon>Spermatophyta</taxon>
        <taxon>Magnoliopsida</taxon>
        <taxon>eudicotyledons</taxon>
        <taxon>Gunneridae</taxon>
        <taxon>Pentapetalae</taxon>
        <taxon>asterids</taxon>
        <taxon>lamiids</taxon>
        <taxon>Solanales</taxon>
        <taxon>Convolvulaceae</taxon>
        <taxon>Cuscuteae</taxon>
        <taxon>Cuscuta</taxon>
        <taxon>Cuscuta subgen. Cuscuta</taxon>
    </lineage>
</organism>
<keyword evidence="1" id="KW-0472">Membrane</keyword>
<accession>A0A9P0YMS0</accession>
<keyword evidence="3" id="KW-1185">Reference proteome</keyword>
<protein>
    <submittedName>
        <fullName evidence="2">Uncharacterized protein</fullName>
    </submittedName>
</protein>
<comment type="caution">
    <text evidence="2">The sequence shown here is derived from an EMBL/GenBank/DDBJ whole genome shotgun (WGS) entry which is preliminary data.</text>
</comment>
<sequence length="102" mass="11352">MIAPLDCVLRNMLASLTLQPQDNLLCGLGLFVEDWFGLSTITRLFTIIMTLPLSCKTILSFFVLCDLMQCVLLAFFGLAECLFGLWNVHHGGRRSSRELGIG</sequence>
<name>A0A9P0YMS0_CUSEU</name>
<evidence type="ECO:0000313" key="3">
    <source>
        <dbReference type="Proteomes" id="UP001152484"/>
    </source>
</evidence>
<dbReference type="AlphaFoldDB" id="A0A9P0YMS0"/>
<evidence type="ECO:0000313" key="2">
    <source>
        <dbReference type="EMBL" id="CAH9068766.1"/>
    </source>
</evidence>
<feature type="transmembrane region" description="Helical" evidence="1">
    <location>
        <begin position="35"/>
        <end position="54"/>
    </location>
</feature>
<feature type="non-terminal residue" evidence="2">
    <location>
        <position position="102"/>
    </location>
</feature>